<dbReference type="Pfam" id="PF00672">
    <property type="entry name" value="HAMP"/>
    <property type="match status" value="1"/>
</dbReference>
<dbReference type="PANTHER" id="PTHR32089">
    <property type="entry name" value="METHYL-ACCEPTING CHEMOTAXIS PROTEIN MCPB"/>
    <property type="match status" value="1"/>
</dbReference>
<dbReference type="PROSITE" id="PS50111">
    <property type="entry name" value="CHEMOTAXIS_TRANSDUC_2"/>
    <property type="match status" value="1"/>
</dbReference>
<protein>
    <submittedName>
        <fullName evidence="7">HAMP domain protein</fullName>
    </submittedName>
</protein>
<dbReference type="PROSITE" id="PS50885">
    <property type="entry name" value="HAMP"/>
    <property type="match status" value="1"/>
</dbReference>
<dbReference type="EMBL" id="OMOF01000738">
    <property type="protein sequence ID" value="SPF54498.1"/>
    <property type="molecule type" value="Genomic_DNA"/>
</dbReference>
<dbReference type="Pfam" id="PF00015">
    <property type="entry name" value="MCPsignal"/>
    <property type="match status" value="1"/>
</dbReference>
<dbReference type="Gene3D" id="1.10.287.950">
    <property type="entry name" value="Methyl-accepting chemotaxis protein"/>
    <property type="match status" value="1"/>
</dbReference>
<dbReference type="InterPro" id="IPR004089">
    <property type="entry name" value="MCPsignal_dom"/>
</dbReference>
<keyword evidence="1 3" id="KW-0807">Transducer</keyword>
<dbReference type="GO" id="GO:0004888">
    <property type="term" value="F:transmembrane signaling receptor activity"/>
    <property type="evidence" value="ECO:0007669"/>
    <property type="project" value="InterPro"/>
</dbReference>
<dbReference type="SUPFAM" id="SSF58104">
    <property type="entry name" value="Methyl-accepting chemotaxis protein (MCP) signaling domain"/>
    <property type="match status" value="1"/>
</dbReference>
<dbReference type="GO" id="GO:0007165">
    <property type="term" value="P:signal transduction"/>
    <property type="evidence" value="ECO:0007669"/>
    <property type="project" value="UniProtKB-KW"/>
</dbReference>
<reference evidence="8" key="1">
    <citation type="submission" date="2018-02" db="EMBL/GenBank/DDBJ databases">
        <authorList>
            <person name="Hausmann B."/>
        </authorList>
    </citation>
    <scope>NUCLEOTIDE SEQUENCE [LARGE SCALE GENOMIC DNA]</scope>
    <source>
        <strain evidence="8">Peat soil MAG SbF1</strain>
    </source>
</reference>
<accession>A0A2U3LRJ0</accession>
<evidence type="ECO:0000256" key="1">
    <source>
        <dbReference type="ARBA" id="ARBA00023224"/>
    </source>
</evidence>
<dbReference type="CDD" id="cd06225">
    <property type="entry name" value="HAMP"/>
    <property type="match status" value="1"/>
</dbReference>
<dbReference type="SMART" id="SM00283">
    <property type="entry name" value="MA"/>
    <property type="match status" value="1"/>
</dbReference>
<gene>
    <name evidence="7" type="ORF">SBF1_7630007</name>
</gene>
<evidence type="ECO:0000256" key="2">
    <source>
        <dbReference type="ARBA" id="ARBA00029447"/>
    </source>
</evidence>
<evidence type="ECO:0000259" key="5">
    <source>
        <dbReference type="PROSITE" id="PS50111"/>
    </source>
</evidence>
<dbReference type="Pfam" id="PF12729">
    <property type="entry name" value="4HB_MCP_1"/>
    <property type="match status" value="1"/>
</dbReference>
<dbReference type="Gene3D" id="6.10.340.10">
    <property type="match status" value="1"/>
</dbReference>
<dbReference type="AlphaFoldDB" id="A0A2U3LRJ0"/>
<feature type="transmembrane region" description="Helical" evidence="4">
    <location>
        <begin position="173"/>
        <end position="193"/>
    </location>
</feature>
<comment type="similarity">
    <text evidence="2">Belongs to the methyl-accepting chemotaxis (MCP) protein family.</text>
</comment>
<dbReference type="InterPro" id="IPR024478">
    <property type="entry name" value="HlyB_4HB_MCP"/>
</dbReference>
<dbReference type="InterPro" id="IPR003660">
    <property type="entry name" value="HAMP_dom"/>
</dbReference>
<evidence type="ECO:0000313" key="7">
    <source>
        <dbReference type="EMBL" id="SPF54498.1"/>
    </source>
</evidence>
<keyword evidence="4" id="KW-0812">Transmembrane</keyword>
<dbReference type="PANTHER" id="PTHR32089:SF112">
    <property type="entry name" value="LYSOZYME-LIKE PROTEIN-RELATED"/>
    <property type="match status" value="1"/>
</dbReference>
<dbReference type="GO" id="GO:0006935">
    <property type="term" value="P:chemotaxis"/>
    <property type="evidence" value="ECO:0007669"/>
    <property type="project" value="InterPro"/>
</dbReference>
<sequence length="552" mass="59715">MTLFIGIVGFGGYYYNSKANDRINKMYSNNLKAVQDLDGARVNSRAGEAATFSFILSTDKYTQSALQTELKTRTEGYDVSYNDYKNLQKDPYEKERIPKLEQELATYRLERQKALDMKIVGDQAGAYTYFINNAYPHLDALSVLLKELADYNVKQASEAHSLNNVEYAMSVKLLISISFAAAVLCLILGYVMAKMIYIPIKKVLASVERVTAGDLSFEDVIIMGNDEAGQLASSFNTMKNQLHQLVKQVSESSELVAASSEELTAIAEQNTQASTQIAASIELVARGTEKQAGAVNETSSAVEEISASTEEVAASSGEITRSMVETLTTTNAGQKALDRVVEQMNSISTGSDRVQHSIIELSTNSEKIGNIIGVITGIADQTNLLALNAAIEAARAGEQGRGFAVVAEEVRKLAEQSREATKEIEALINQNHSDIGKAVIAMKDGASDVKVGMEVVNVAGQSFSEIAKLVENVSAQMEQISATIQQIAGGNQQIVASVREVDLISKETADQAQTVSAGVEEQTASMEQVTLSAQSLSTMAFELQEIINKFKI</sequence>
<feature type="domain" description="Methyl-accepting transducer" evidence="5">
    <location>
        <begin position="266"/>
        <end position="502"/>
    </location>
</feature>
<evidence type="ECO:0000256" key="3">
    <source>
        <dbReference type="PROSITE-ProRule" id="PRU00284"/>
    </source>
</evidence>
<proteinExistence type="inferred from homology"/>
<dbReference type="PRINTS" id="PR00260">
    <property type="entry name" value="CHEMTRNSDUCR"/>
</dbReference>
<dbReference type="GO" id="GO:0016020">
    <property type="term" value="C:membrane"/>
    <property type="evidence" value="ECO:0007669"/>
    <property type="project" value="InterPro"/>
</dbReference>
<evidence type="ECO:0000256" key="4">
    <source>
        <dbReference type="SAM" id="Phobius"/>
    </source>
</evidence>
<keyword evidence="4" id="KW-0472">Membrane</keyword>
<evidence type="ECO:0000313" key="8">
    <source>
        <dbReference type="Proteomes" id="UP000238916"/>
    </source>
</evidence>
<evidence type="ECO:0000259" key="6">
    <source>
        <dbReference type="PROSITE" id="PS50885"/>
    </source>
</evidence>
<keyword evidence="4" id="KW-1133">Transmembrane helix</keyword>
<dbReference type="CDD" id="cd11386">
    <property type="entry name" value="MCP_signal"/>
    <property type="match status" value="1"/>
</dbReference>
<name>A0A2U3LRJ0_9FIRM</name>
<dbReference type="Proteomes" id="UP000238916">
    <property type="component" value="Unassembled WGS sequence"/>
</dbReference>
<feature type="domain" description="HAMP" evidence="6">
    <location>
        <begin position="199"/>
        <end position="247"/>
    </location>
</feature>
<organism evidence="7 8">
    <name type="scientific">Candidatus Desulfosporosinus infrequens</name>
    <dbReference type="NCBI Taxonomy" id="2043169"/>
    <lineage>
        <taxon>Bacteria</taxon>
        <taxon>Bacillati</taxon>
        <taxon>Bacillota</taxon>
        <taxon>Clostridia</taxon>
        <taxon>Eubacteriales</taxon>
        <taxon>Desulfitobacteriaceae</taxon>
        <taxon>Desulfosporosinus</taxon>
    </lineage>
</organism>
<dbReference type="SMART" id="SM00304">
    <property type="entry name" value="HAMP"/>
    <property type="match status" value="1"/>
</dbReference>
<dbReference type="InterPro" id="IPR004090">
    <property type="entry name" value="Chemotax_Me-accpt_rcpt"/>
</dbReference>